<accession>A0A4R8RR18</accession>
<feature type="compositionally biased region" description="Basic and acidic residues" evidence="1">
    <location>
        <begin position="67"/>
        <end position="85"/>
    </location>
</feature>
<dbReference type="EMBL" id="RYZW01000006">
    <property type="protein sequence ID" value="TDZ73438.1"/>
    <property type="molecule type" value="Genomic_DNA"/>
</dbReference>
<feature type="transmembrane region" description="Helical" evidence="2">
    <location>
        <begin position="753"/>
        <end position="773"/>
    </location>
</feature>
<feature type="transmembrane region" description="Helical" evidence="2">
    <location>
        <begin position="257"/>
        <end position="281"/>
    </location>
</feature>
<protein>
    <submittedName>
        <fullName evidence="3">Uncharacterized protein</fullName>
    </submittedName>
</protein>
<sequence>MVHIRRKPVQSAAAAAPVTSEATPVRRKPVNSAQYRVVVTRHDDEDEQDAQAINHEPRQPTHGQQTGERKSLIEERDVQIVDNQHRRSSSLQEPNAEGNVGPKLTYSPSPVPGAGQNSPRVAEFSYSNSPTSSLWSDDSRPRMWNPIWLRKTVLAAFAACFVCMLLATALLYHFSLQNNGLGTQDEAHHYAWKYGPTAILVMVSAMWRQVDYSNKVSMPWKELRAGPTDVHKTLLLDYVTPLVTTSLWAAIRNRHWAVVASIAGWGLIVLTTVFSTGLLILEETVMTQDNTGISMKTEFNADDFDFSTIGAGPAQVYYGVNFNNLTYPPGTSNDLVVPELEFSARGMAAANYTATLPGANVDMSCEVLPNRNATRVTLPYYSILGGFWVMNVTHPECNLTNTIVAAGPTHNTYVKPNSTQNYQGFYQDYVCNNGVDWSGPITRPTTQLRAYSDEQLTNTSMPHRMLFTMVKLRFPPKTPMKSAPPAYMYIEKLTAVLCKYDYTMSTYEVRSSTDGSQEVVRKKDSSGDTANSIPGFPGAYLGLAVGSSARQMDLGEGGVDYVLSEPVQSFFTMMKMKLGLDSISAFMDPDLLISTATEVFKGVGTQVLAQSVLRPANTTTLGSVTFVENRLQVKLLSTALMCPFLGILAIISAWMIFIRPRNVAPREPGSIAATATVLAASPRLRKLLSGLGSARRSLIRKELSGYSYRGSLHPGPETTFVIEPTQGKAEPDKKSDQLAPALTKWWRPLAGQAWFLALSVILPLIIIALLEVLQRMSNDRDGFVDITSKTSTALATYIPAAVAVALSGLYSSFGAMTAIFAPFDALKKRNAVASRSVSLNLVGKLPPHAILDSITARHFGVVLILLANVVASFLTMVVSGLYSASTVDRTSLVELQQLDVFDFEQQNLWVDDNQATVITSLMEYIDLPHPQWTFDDIVINAFAPLNLSGAVGQAPISATVPGIRGNLNCSVIPSNERILGEYNLPSTDSIFPKRDLPYMAFGTNDLPSVKTDSATVYTNQSWICDRPPAGNLTKNAFVQNYPVRADDRPFYTGAGSIMSWSYPEESKQIYANGVANARPIAGQGFPQDGLDLGGYGCPTFLVTLGTAKVTLKNTTRIRNSTRTRKTYDYESDLATVMCRQNLEEVMVNVTFNADDMTLSKTHPPAVDESSKRLLRSPATGTTTFEFSLNRFLLTLPRQLVNTIPGPDGGFPSEEYLHTDAFVRMLVTGKRKLPITQLAGDGNVENLMKAANGVYKTYISQTISANMRNATTDTGSRLPTYQATVVTPGTPRLRQNEGSKIALQAMLGVMVVCIVASRLLIDVHEVVPHDPCSIAGTASMLADSEMATRKIVPEGAEWRSDAELERAGVFEAYRYRLGWWEREGVARFGIDIEEQEKSREG</sequence>
<keyword evidence="2" id="KW-1133">Transmembrane helix</keyword>
<dbReference type="STRING" id="5466.A0A4R8RR18"/>
<dbReference type="Proteomes" id="UP000295703">
    <property type="component" value="Unassembled WGS sequence"/>
</dbReference>
<feature type="transmembrane region" description="Helical" evidence="2">
    <location>
        <begin position="152"/>
        <end position="174"/>
    </location>
</feature>
<keyword evidence="4" id="KW-1185">Reference proteome</keyword>
<evidence type="ECO:0000313" key="3">
    <source>
        <dbReference type="EMBL" id="TDZ73438.1"/>
    </source>
</evidence>
<feature type="transmembrane region" description="Helical" evidence="2">
    <location>
        <begin position="635"/>
        <end position="657"/>
    </location>
</feature>
<feature type="region of interest" description="Disordered" evidence="1">
    <location>
        <begin position="1"/>
        <end position="124"/>
    </location>
</feature>
<proteinExistence type="predicted"/>
<name>A0A4R8RR18_COLTR</name>
<dbReference type="PANTHER" id="PTHR37544">
    <property type="entry name" value="SPRAY-RELATED"/>
    <property type="match status" value="1"/>
</dbReference>
<dbReference type="Pfam" id="PF11915">
    <property type="entry name" value="DUF3433"/>
    <property type="match status" value="2"/>
</dbReference>
<feature type="transmembrane region" description="Helical" evidence="2">
    <location>
        <begin position="194"/>
        <end position="212"/>
    </location>
</feature>
<reference evidence="3 4" key="1">
    <citation type="submission" date="2018-12" db="EMBL/GenBank/DDBJ databases">
        <title>Genome sequence and assembly of Colletotrichum trifolii.</title>
        <authorList>
            <person name="Gan P."/>
            <person name="Shirasu K."/>
        </authorList>
    </citation>
    <scope>NUCLEOTIDE SEQUENCE [LARGE SCALE GENOMIC DNA]</scope>
    <source>
        <strain evidence="3 4">543-2</strain>
    </source>
</reference>
<keyword evidence="2" id="KW-0812">Transmembrane</keyword>
<feature type="transmembrane region" description="Helical" evidence="2">
    <location>
        <begin position="794"/>
        <end position="821"/>
    </location>
</feature>
<feature type="transmembrane region" description="Helical" evidence="2">
    <location>
        <begin position="859"/>
        <end position="882"/>
    </location>
</feature>
<keyword evidence="2" id="KW-0472">Membrane</keyword>
<evidence type="ECO:0000313" key="4">
    <source>
        <dbReference type="Proteomes" id="UP000295703"/>
    </source>
</evidence>
<comment type="caution">
    <text evidence="3">The sequence shown here is derived from an EMBL/GenBank/DDBJ whole genome shotgun (WGS) entry which is preliminary data.</text>
</comment>
<gene>
    <name evidence="3" type="ORF">CTRI78_v001174</name>
</gene>
<organism evidence="3 4">
    <name type="scientific">Colletotrichum trifolii</name>
    <dbReference type="NCBI Taxonomy" id="5466"/>
    <lineage>
        <taxon>Eukaryota</taxon>
        <taxon>Fungi</taxon>
        <taxon>Dikarya</taxon>
        <taxon>Ascomycota</taxon>
        <taxon>Pezizomycotina</taxon>
        <taxon>Sordariomycetes</taxon>
        <taxon>Hypocreomycetidae</taxon>
        <taxon>Glomerellales</taxon>
        <taxon>Glomerellaceae</taxon>
        <taxon>Colletotrichum</taxon>
        <taxon>Colletotrichum orbiculare species complex</taxon>
    </lineage>
</organism>
<dbReference type="InterPro" id="IPR021840">
    <property type="entry name" value="DUF3433"/>
</dbReference>
<evidence type="ECO:0000256" key="1">
    <source>
        <dbReference type="SAM" id="MobiDB-lite"/>
    </source>
</evidence>
<dbReference type="PANTHER" id="PTHR37544:SF1">
    <property type="entry name" value="PHOSPHORIBOSYLAMINOIMIDAZOLE-SUCCINOCARBOXAMIDE SYNTHASE"/>
    <property type="match status" value="1"/>
</dbReference>
<feature type="compositionally biased region" description="Polar residues" evidence="1">
    <location>
        <begin position="115"/>
        <end position="124"/>
    </location>
</feature>
<evidence type="ECO:0000256" key="2">
    <source>
        <dbReference type="SAM" id="Phobius"/>
    </source>
</evidence>
<feature type="compositionally biased region" description="Low complexity" evidence="1">
    <location>
        <begin position="11"/>
        <end position="23"/>
    </location>
</feature>